<evidence type="ECO:0000313" key="2">
    <source>
        <dbReference type="Proteomes" id="UP000575898"/>
    </source>
</evidence>
<reference evidence="1 2" key="1">
    <citation type="submission" date="2020-08" db="EMBL/GenBank/DDBJ databases">
        <title>Genomic Encyclopedia of Type Strains, Phase IV (KMG-IV): sequencing the most valuable type-strain genomes for metagenomic binning, comparative biology and taxonomic classification.</title>
        <authorList>
            <person name="Goeker M."/>
        </authorList>
    </citation>
    <scope>NUCLEOTIDE SEQUENCE [LARGE SCALE GENOMIC DNA]</scope>
    <source>
        <strain evidence="1 2">DSM 27165</strain>
    </source>
</reference>
<evidence type="ECO:0000313" key="1">
    <source>
        <dbReference type="EMBL" id="MBB5019202.1"/>
    </source>
</evidence>
<dbReference type="EMBL" id="JACHHY010000014">
    <property type="protein sequence ID" value="MBB5019202.1"/>
    <property type="molecule type" value="Genomic_DNA"/>
</dbReference>
<organism evidence="1 2">
    <name type="scientific">Chitinivorax tropicus</name>
    <dbReference type="NCBI Taxonomy" id="714531"/>
    <lineage>
        <taxon>Bacteria</taxon>
        <taxon>Pseudomonadati</taxon>
        <taxon>Pseudomonadota</taxon>
        <taxon>Betaproteobacteria</taxon>
        <taxon>Chitinivorax</taxon>
    </lineage>
</organism>
<accession>A0A840MQZ5</accession>
<keyword evidence="2" id="KW-1185">Reference proteome</keyword>
<sequence length="146" mass="15770">MPQCKDDNNFFKYFKENMEDLGLPAPDSLFGTQSTATSTIATLLGMIDKFGKSVTVMEVIGAATSLEKLAIVGALSASYYAGAAVGSLAVATGGYMSCGTSIGDVLYETFHLGYNQPWITDHLMKHPEIYRQNMGTRYAYASRALV</sequence>
<name>A0A840MQZ5_9PROT</name>
<dbReference type="RefSeq" id="WP_184039629.1">
    <property type="nucleotide sequence ID" value="NZ_JACHHY010000014.1"/>
</dbReference>
<proteinExistence type="predicted"/>
<dbReference type="AlphaFoldDB" id="A0A840MQZ5"/>
<gene>
    <name evidence="1" type="ORF">HNQ59_002500</name>
</gene>
<dbReference type="Proteomes" id="UP000575898">
    <property type="component" value="Unassembled WGS sequence"/>
</dbReference>
<protein>
    <submittedName>
        <fullName evidence="1">Uncharacterized protein</fullName>
    </submittedName>
</protein>
<comment type="caution">
    <text evidence="1">The sequence shown here is derived from an EMBL/GenBank/DDBJ whole genome shotgun (WGS) entry which is preliminary data.</text>
</comment>